<evidence type="ECO:0000259" key="1">
    <source>
        <dbReference type="Pfam" id="PF12867"/>
    </source>
</evidence>
<reference evidence="2 3" key="1">
    <citation type="submission" date="2015-10" db="EMBL/GenBank/DDBJ databases">
        <authorList>
            <person name="Gilbert D.G."/>
        </authorList>
    </citation>
    <scope>NUCLEOTIDE SEQUENCE [LARGE SCALE GENOMIC DNA]</scope>
    <source>
        <strain evidence="2 3">NRRL B-16712</strain>
    </source>
</reference>
<evidence type="ECO:0000313" key="3">
    <source>
        <dbReference type="Proteomes" id="UP000053244"/>
    </source>
</evidence>
<dbReference type="Pfam" id="PF12867">
    <property type="entry name" value="DinB_2"/>
    <property type="match status" value="1"/>
</dbReference>
<sequence>MTDSLTLAPTAEDVRAVVARAAEALRSAADQDWQVPAGDLTWSCWETVEHVADDLFAYAGQLAADRPPTDRYVPFGYRRSRPDAPALTVYVDRSEGPAGLLQVLESSGGLLAAVVQLSPAQRRGFHPFGVADAGGFAAMGIVEVLVHLHDLAGTLRFPWSPDPDVCRRVLHRIFPDAPAGHEPWPTLLWATGRAALPDHPRQSEWRWRA</sequence>
<dbReference type="Gene3D" id="1.20.120.450">
    <property type="entry name" value="dinb family like domain"/>
    <property type="match status" value="1"/>
</dbReference>
<accession>A0A117MQD9</accession>
<name>A0A117MQD9_9ACTN</name>
<feature type="domain" description="DinB-like" evidence="1">
    <location>
        <begin position="19"/>
        <end position="149"/>
    </location>
</feature>
<gene>
    <name evidence="2" type="ORF">ADL15_26075</name>
</gene>
<dbReference type="SUPFAM" id="SSF109854">
    <property type="entry name" value="DinB/YfiT-like putative metalloenzymes"/>
    <property type="match status" value="1"/>
</dbReference>
<dbReference type="InterPro" id="IPR034660">
    <property type="entry name" value="DinB/YfiT-like"/>
</dbReference>
<dbReference type="Proteomes" id="UP000053244">
    <property type="component" value="Unassembled WGS sequence"/>
</dbReference>
<dbReference type="InterPro" id="IPR024775">
    <property type="entry name" value="DinB-like"/>
</dbReference>
<keyword evidence="3" id="KW-1185">Reference proteome</keyword>
<comment type="caution">
    <text evidence="2">The sequence shown here is derived from an EMBL/GenBank/DDBJ whole genome shotgun (WGS) entry which is preliminary data.</text>
</comment>
<dbReference type="EMBL" id="LLZH01000268">
    <property type="protein sequence ID" value="KUL30039.1"/>
    <property type="molecule type" value="Genomic_DNA"/>
</dbReference>
<protein>
    <recommendedName>
        <fullName evidence="1">DinB-like domain-containing protein</fullName>
    </recommendedName>
</protein>
<proteinExistence type="predicted"/>
<dbReference type="AlphaFoldDB" id="A0A117MQD9"/>
<dbReference type="RefSeq" id="WP_067696518.1">
    <property type="nucleotide sequence ID" value="NZ_LLZH01000268.1"/>
</dbReference>
<organism evidence="2 3">
    <name type="scientific">Actinoplanes awajinensis subsp. mycoplanecinus</name>
    <dbReference type="NCBI Taxonomy" id="135947"/>
    <lineage>
        <taxon>Bacteria</taxon>
        <taxon>Bacillati</taxon>
        <taxon>Actinomycetota</taxon>
        <taxon>Actinomycetes</taxon>
        <taxon>Micromonosporales</taxon>
        <taxon>Micromonosporaceae</taxon>
        <taxon>Actinoplanes</taxon>
    </lineage>
</organism>
<evidence type="ECO:0000313" key="2">
    <source>
        <dbReference type="EMBL" id="KUL30039.1"/>
    </source>
</evidence>
<dbReference type="OrthoDB" id="4453346at2"/>